<sequence length="198" mass="22383">MFSKPEQLIKRTGKKGVSRYDYLQQLVAEFQETDSTEAKEQVLANLANFAYDPINYEFLRKLNVIDLFLDQLSEENINFVQFGLGGLCNLALDIENKEYILHCSGVRIVASCLSSRDEDTVLSAISTLMFLATPQSKPDITSPEIVDCMLRFSRSRNTRLKNLATIFLEDYCTPDQVAEVTKAESQSLTVENIPLPQN</sequence>
<dbReference type="OrthoDB" id="201709at2759"/>
<dbReference type="OMA" id="AILQCML"/>
<dbReference type="InterPro" id="IPR042462">
    <property type="entry name" value="ARMC7"/>
</dbReference>
<dbReference type="InParanoid" id="A0A067RMX5"/>
<dbReference type="eggNOG" id="KOG4646">
    <property type="taxonomic scope" value="Eukaryota"/>
</dbReference>
<dbReference type="Proteomes" id="UP000027135">
    <property type="component" value="Unassembled WGS sequence"/>
</dbReference>
<evidence type="ECO:0000313" key="2">
    <source>
        <dbReference type="Proteomes" id="UP000027135"/>
    </source>
</evidence>
<accession>A0A067RMX5</accession>
<dbReference type="Gene3D" id="1.25.10.10">
    <property type="entry name" value="Leucine-rich Repeat Variant"/>
    <property type="match status" value="1"/>
</dbReference>
<name>A0A067RMX5_ZOONE</name>
<proteinExistence type="predicted"/>
<dbReference type="SUPFAM" id="SSF48371">
    <property type="entry name" value="ARM repeat"/>
    <property type="match status" value="1"/>
</dbReference>
<dbReference type="PANTHER" id="PTHR46263">
    <property type="entry name" value="ARMADILLO REPEAT-CONTAINING PROTEIN 7"/>
    <property type="match status" value="1"/>
</dbReference>
<gene>
    <name evidence="1" type="ORF">L798_05074</name>
</gene>
<reference evidence="1 2" key="1">
    <citation type="journal article" date="2014" name="Nat. Commun.">
        <title>Molecular traces of alternative social organization in a termite genome.</title>
        <authorList>
            <person name="Terrapon N."/>
            <person name="Li C."/>
            <person name="Robertson H.M."/>
            <person name="Ji L."/>
            <person name="Meng X."/>
            <person name="Booth W."/>
            <person name="Chen Z."/>
            <person name="Childers C.P."/>
            <person name="Glastad K.M."/>
            <person name="Gokhale K."/>
            <person name="Gowin J."/>
            <person name="Gronenberg W."/>
            <person name="Hermansen R.A."/>
            <person name="Hu H."/>
            <person name="Hunt B.G."/>
            <person name="Huylmans A.K."/>
            <person name="Khalil S.M."/>
            <person name="Mitchell R.D."/>
            <person name="Munoz-Torres M.C."/>
            <person name="Mustard J.A."/>
            <person name="Pan H."/>
            <person name="Reese J.T."/>
            <person name="Scharf M.E."/>
            <person name="Sun F."/>
            <person name="Vogel H."/>
            <person name="Xiao J."/>
            <person name="Yang W."/>
            <person name="Yang Z."/>
            <person name="Yang Z."/>
            <person name="Zhou J."/>
            <person name="Zhu J."/>
            <person name="Brent C.S."/>
            <person name="Elsik C.G."/>
            <person name="Goodisman M.A."/>
            <person name="Liberles D.A."/>
            <person name="Roe R.M."/>
            <person name="Vargo E.L."/>
            <person name="Vilcinskas A."/>
            <person name="Wang J."/>
            <person name="Bornberg-Bauer E."/>
            <person name="Korb J."/>
            <person name="Zhang G."/>
            <person name="Liebig J."/>
        </authorList>
    </citation>
    <scope>NUCLEOTIDE SEQUENCE [LARGE SCALE GENOMIC DNA]</scope>
    <source>
        <tissue evidence="1">Whole organism</tissue>
    </source>
</reference>
<dbReference type="AlphaFoldDB" id="A0A067RMX5"/>
<organism evidence="1 2">
    <name type="scientific">Zootermopsis nevadensis</name>
    <name type="common">Dampwood termite</name>
    <dbReference type="NCBI Taxonomy" id="136037"/>
    <lineage>
        <taxon>Eukaryota</taxon>
        <taxon>Metazoa</taxon>
        <taxon>Ecdysozoa</taxon>
        <taxon>Arthropoda</taxon>
        <taxon>Hexapoda</taxon>
        <taxon>Insecta</taxon>
        <taxon>Pterygota</taxon>
        <taxon>Neoptera</taxon>
        <taxon>Polyneoptera</taxon>
        <taxon>Dictyoptera</taxon>
        <taxon>Blattodea</taxon>
        <taxon>Blattoidea</taxon>
        <taxon>Termitoidae</taxon>
        <taxon>Termopsidae</taxon>
        <taxon>Zootermopsis</taxon>
    </lineage>
</organism>
<dbReference type="InterPro" id="IPR011989">
    <property type="entry name" value="ARM-like"/>
</dbReference>
<dbReference type="InterPro" id="IPR016024">
    <property type="entry name" value="ARM-type_fold"/>
</dbReference>
<protein>
    <submittedName>
        <fullName evidence="1">Armadillo repeat-containing protein 7</fullName>
    </submittedName>
</protein>
<keyword evidence="2" id="KW-1185">Reference proteome</keyword>
<dbReference type="PANTHER" id="PTHR46263:SF1">
    <property type="entry name" value="ARMADILLO REPEAT-CONTAINING PROTEIN 7"/>
    <property type="match status" value="1"/>
</dbReference>
<evidence type="ECO:0000313" key="1">
    <source>
        <dbReference type="EMBL" id="KDR24413.1"/>
    </source>
</evidence>
<dbReference type="EMBL" id="KK852413">
    <property type="protein sequence ID" value="KDR24413.1"/>
    <property type="molecule type" value="Genomic_DNA"/>
</dbReference>
<dbReference type="STRING" id="136037.A0A067RMX5"/>